<gene>
    <name evidence="2" type="ORF">CFIO01_07943</name>
</gene>
<evidence type="ECO:0000313" key="2">
    <source>
        <dbReference type="EMBL" id="EXF83466.1"/>
    </source>
</evidence>
<dbReference type="Proteomes" id="UP000020467">
    <property type="component" value="Unassembled WGS sequence"/>
</dbReference>
<dbReference type="KEGG" id="cfj:CFIO01_07943"/>
<dbReference type="eggNOG" id="ENOG502SGAA">
    <property type="taxonomic scope" value="Eukaryota"/>
</dbReference>
<evidence type="ECO:0000313" key="3">
    <source>
        <dbReference type="Proteomes" id="UP000020467"/>
    </source>
</evidence>
<feature type="region of interest" description="Disordered" evidence="1">
    <location>
        <begin position="198"/>
        <end position="245"/>
    </location>
</feature>
<dbReference type="OrthoDB" id="1918685at2759"/>
<reference evidence="2 3" key="1">
    <citation type="submission" date="2014-02" db="EMBL/GenBank/DDBJ databases">
        <title>The genome sequence of Colletotrichum fioriniae PJ7.</title>
        <authorList>
            <person name="Baroncelli R."/>
            <person name="Thon M.R."/>
        </authorList>
    </citation>
    <scope>NUCLEOTIDE SEQUENCE [LARGE SCALE GENOMIC DNA]</scope>
    <source>
        <strain evidence="2 3">PJ7</strain>
    </source>
</reference>
<dbReference type="HOGENOM" id="CLU_037536_0_0_1"/>
<sequence>MAQASLQWACPPRCGPVSDLAPFLHWRRILTETSPLDALDLNYHAASPRNDERVHMSPNTPEKSTSPAEVAFANEAEPFVPKPLISDLLRTRYCIPGSVFLVEDVESLPVPRSKRWRAIRLMLGDGELCIQALLRGEMHRFLDTGAVRIGCYVRLGEFSIRLQDLVGHGDRSEGTRHMVYLVVHDLVTVGWHRALTEPDPIPPEHEVEDEVVSDSDVESVATPTKPRQPRPISIPISTQRPRPQRTLSIGAPEANAEADDEDEDGFEVMQVSETKATQRRVQAKYKGGPVALPRDWTDPNTPLKLTSLRSIPNLPYKQNWSVNVLAVVASLSEIEPSHMPPHHTQRTARLVDPSTSKQVILTVFLDAEAFTPKIGSVVLLVGVKNHRFDGGCLKKYVSDKPNPGSRWWFEEPRQFNWCDVDGLKQWWEQSGSQGVGFDGS</sequence>
<dbReference type="Gene3D" id="2.40.50.140">
    <property type="entry name" value="Nucleic acid-binding proteins"/>
    <property type="match status" value="1"/>
</dbReference>
<dbReference type="InterPro" id="IPR012340">
    <property type="entry name" value="NA-bd_OB-fold"/>
</dbReference>
<protein>
    <recommendedName>
        <fullName evidence="4">Cyclin-like F-box</fullName>
    </recommendedName>
</protein>
<feature type="compositionally biased region" description="Low complexity" evidence="1">
    <location>
        <begin position="230"/>
        <end position="241"/>
    </location>
</feature>
<dbReference type="AlphaFoldDB" id="A0A010RSI3"/>
<dbReference type="SUPFAM" id="SSF50249">
    <property type="entry name" value="Nucleic acid-binding proteins"/>
    <property type="match status" value="1"/>
</dbReference>
<evidence type="ECO:0000256" key="1">
    <source>
        <dbReference type="SAM" id="MobiDB-lite"/>
    </source>
</evidence>
<evidence type="ECO:0008006" key="4">
    <source>
        <dbReference type="Google" id="ProtNLM"/>
    </source>
</evidence>
<dbReference type="EMBL" id="JARH01000236">
    <property type="protein sequence ID" value="EXF83466.1"/>
    <property type="molecule type" value="Genomic_DNA"/>
</dbReference>
<keyword evidence="3" id="KW-1185">Reference proteome</keyword>
<name>A0A010RSI3_9PEZI</name>
<comment type="caution">
    <text evidence="2">The sequence shown here is derived from an EMBL/GenBank/DDBJ whole genome shotgun (WGS) entry which is preliminary data.</text>
</comment>
<feature type="compositionally biased region" description="Acidic residues" evidence="1">
    <location>
        <begin position="206"/>
        <end position="217"/>
    </location>
</feature>
<proteinExistence type="predicted"/>
<organism evidence="2 3">
    <name type="scientific">Colletotrichum fioriniae PJ7</name>
    <dbReference type="NCBI Taxonomy" id="1445577"/>
    <lineage>
        <taxon>Eukaryota</taxon>
        <taxon>Fungi</taxon>
        <taxon>Dikarya</taxon>
        <taxon>Ascomycota</taxon>
        <taxon>Pezizomycotina</taxon>
        <taxon>Sordariomycetes</taxon>
        <taxon>Hypocreomycetidae</taxon>
        <taxon>Glomerellales</taxon>
        <taxon>Glomerellaceae</taxon>
        <taxon>Colletotrichum</taxon>
        <taxon>Colletotrichum acutatum species complex</taxon>
    </lineage>
</organism>
<accession>A0A010RSI3</accession>